<dbReference type="EMBL" id="GBEZ01006014">
    <property type="protein sequence ID" value="JAC79353.1"/>
    <property type="molecule type" value="Transcribed_RNA"/>
</dbReference>
<keyword evidence="1" id="KW-0862">Zinc</keyword>
<evidence type="ECO:0000256" key="2">
    <source>
        <dbReference type="SAM" id="MobiDB-lite"/>
    </source>
</evidence>
<dbReference type="GO" id="GO:0008725">
    <property type="term" value="F:DNA-3-methyladenine glycosylase activity"/>
    <property type="evidence" value="ECO:0007669"/>
    <property type="project" value="InterPro"/>
</dbReference>
<dbReference type="AlphaFoldDB" id="A0A061S524"/>
<reference evidence="3" key="1">
    <citation type="submission" date="2014-05" db="EMBL/GenBank/DDBJ databases">
        <title>The transcriptome of the halophilic microalga Tetraselmis sp. GSL018 isolated from the Great Salt Lake, Utah.</title>
        <authorList>
            <person name="Jinkerson R.E."/>
            <person name="D'Adamo S."/>
            <person name="Posewitz M.C."/>
        </authorList>
    </citation>
    <scope>NUCLEOTIDE SEQUENCE</scope>
    <source>
        <strain evidence="3">GSL018</strain>
    </source>
</reference>
<dbReference type="GO" id="GO:0046872">
    <property type="term" value="F:metal ion binding"/>
    <property type="evidence" value="ECO:0007669"/>
    <property type="project" value="UniProtKB-KW"/>
</dbReference>
<evidence type="ECO:0000256" key="1">
    <source>
        <dbReference type="PIRSR" id="PIRSR605019-1"/>
    </source>
</evidence>
<name>A0A061S524_9CHLO</name>
<proteinExistence type="predicted"/>
<feature type="binding site" evidence="1">
    <location>
        <position position="104"/>
    </location>
    <ligand>
        <name>Zn(2+)</name>
        <dbReference type="ChEBI" id="CHEBI:29105"/>
    </ligand>
</feature>
<dbReference type="GO" id="GO:0006284">
    <property type="term" value="P:base-excision repair"/>
    <property type="evidence" value="ECO:0007669"/>
    <property type="project" value="InterPro"/>
</dbReference>
<dbReference type="PANTHER" id="PTHR30037">
    <property type="entry name" value="DNA-3-METHYLADENINE GLYCOSYLASE 1"/>
    <property type="match status" value="1"/>
</dbReference>
<protein>
    <submittedName>
        <fullName evidence="3">DNA-3-methyladenine glycosylase I</fullName>
    </submittedName>
</protein>
<sequence>MNRSRREVQQNNCENGKSKGETLRTVTLLRKSSRKKRSIASHSTGTTCLHSVTAVPETKSKTAHRERTKLPSSLPATSRDTSKIRCDWAARYVGADSIEYIKYHDEEWGRLVLDDSRLFELLVLETAQAGLSWSTILRKREAYRAAYESFDVSAVASFTESDIERLMLPSSGIVRNRSKISASVVNAGLVLKLREEHGSFGRFLWETFLPGGRPIINRWETVADVPSRSEESEHMSRELKKKGFQFIGPTTCYSFMQAAGMVNDHTVSCFCHPECTAAGKGLRFP</sequence>
<feature type="compositionally biased region" description="Polar residues" evidence="2">
    <location>
        <begin position="70"/>
        <end position="79"/>
    </location>
</feature>
<dbReference type="InterPro" id="IPR011257">
    <property type="entry name" value="DNA_glycosylase"/>
</dbReference>
<dbReference type="InterPro" id="IPR052891">
    <property type="entry name" value="DNA-3mA_glycosylase"/>
</dbReference>
<organism evidence="3">
    <name type="scientific">Tetraselmis sp. GSL018</name>
    <dbReference type="NCBI Taxonomy" id="582737"/>
    <lineage>
        <taxon>Eukaryota</taxon>
        <taxon>Viridiplantae</taxon>
        <taxon>Chlorophyta</taxon>
        <taxon>core chlorophytes</taxon>
        <taxon>Chlorodendrophyceae</taxon>
        <taxon>Chlorodendrales</taxon>
        <taxon>Chlorodendraceae</taxon>
        <taxon>Tetraselmis</taxon>
    </lineage>
</organism>
<feature type="binding site" evidence="1">
    <location>
        <position position="269"/>
    </location>
    <ligand>
        <name>Zn(2+)</name>
        <dbReference type="ChEBI" id="CHEBI:29105"/>
    </ligand>
</feature>
<feature type="region of interest" description="Disordered" evidence="2">
    <location>
        <begin position="55"/>
        <end position="79"/>
    </location>
</feature>
<dbReference type="Gene3D" id="1.10.340.30">
    <property type="entry name" value="Hypothetical protein, domain 2"/>
    <property type="match status" value="1"/>
</dbReference>
<evidence type="ECO:0000313" key="3">
    <source>
        <dbReference type="EMBL" id="JAC79353.1"/>
    </source>
</evidence>
<dbReference type="SUPFAM" id="SSF48150">
    <property type="entry name" value="DNA-glycosylase"/>
    <property type="match status" value="1"/>
</dbReference>
<feature type="binding site" evidence="1">
    <location>
        <position position="265"/>
    </location>
    <ligand>
        <name>Zn(2+)</name>
        <dbReference type="ChEBI" id="CHEBI:29105"/>
    </ligand>
</feature>
<dbReference type="Pfam" id="PF03352">
    <property type="entry name" value="Adenine_glyco"/>
    <property type="match status" value="1"/>
</dbReference>
<keyword evidence="1" id="KW-0479">Metal-binding</keyword>
<accession>A0A061S524</accession>
<feature type="binding site" evidence="1">
    <location>
        <position position="86"/>
    </location>
    <ligand>
        <name>Zn(2+)</name>
        <dbReference type="ChEBI" id="CHEBI:29105"/>
    </ligand>
</feature>
<dbReference type="PANTHER" id="PTHR30037:SF4">
    <property type="entry name" value="DNA-3-METHYLADENINE GLYCOSYLASE I"/>
    <property type="match status" value="1"/>
</dbReference>
<feature type="region of interest" description="Disordered" evidence="2">
    <location>
        <begin position="1"/>
        <end position="22"/>
    </location>
</feature>
<dbReference type="InterPro" id="IPR005019">
    <property type="entry name" value="Adenine_glyco"/>
</dbReference>
<feature type="compositionally biased region" description="Basic and acidic residues" evidence="2">
    <location>
        <begin position="58"/>
        <end position="69"/>
    </location>
</feature>
<gene>
    <name evidence="3" type="primary">TAG</name>
    <name evidence="3" type="ORF">TSPGSL018_12939</name>
</gene>